<evidence type="ECO:0000259" key="1">
    <source>
        <dbReference type="Pfam" id="PF13737"/>
    </source>
</evidence>
<dbReference type="EMBL" id="LAZR01046465">
    <property type="protein sequence ID" value="KKK96481.1"/>
    <property type="molecule type" value="Genomic_DNA"/>
</dbReference>
<evidence type="ECO:0000313" key="2">
    <source>
        <dbReference type="EMBL" id="KKK96481.1"/>
    </source>
</evidence>
<dbReference type="AlphaFoldDB" id="A0A0F9CII7"/>
<feature type="domain" description="Transposase DDE" evidence="1">
    <location>
        <begin position="15"/>
        <end position="123"/>
    </location>
</feature>
<dbReference type="PANTHER" id="PTHR34631:SF3">
    <property type="entry name" value="ISSOD12 TRANSPOSASE TNPA_ISSOD12"/>
    <property type="match status" value="1"/>
</dbReference>
<dbReference type="InterPro" id="IPR053520">
    <property type="entry name" value="Transposase_Tn903"/>
</dbReference>
<accession>A0A0F9CII7</accession>
<dbReference type="InterPro" id="IPR025668">
    <property type="entry name" value="Tnp_DDE_dom"/>
</dbReference>
<dbReference type="PANTHER" id="PTHR34631">
    <property type="match status" value="1"/>
</dbReference>
<dbReference type="InterPro" id="IPR053172">
    <property type="entry name" value="Tn903_transposase"/>
</dbReference>
<comment type="caution">
    <text evidence="2">The sequence shown here is derived from an EMBL/GenBank/DDBJ whole genome shotgun (WGS) entry which is preliminary data.</text>
</comment>
<organism evidence="2">
    <name type="scientific">marine sediment metagenome</name>
    <dbReference type="NCBI Taxonomy" id="412755"/>
    <lineage>
        <taxon>unclassified sequences</taxon>
        <taxon>metagenomes</taxon>
        <taxon>ecological metagenomes</taxon>
    </lineage>
</organism>
<dbReference type="Pfam" id="PF13737">
    <property type="entry name" value="DDE_Tnp_1_5"/>
    <property type="match status" value="1"/>
</dbReference>
<gene>
    <name evidence="2" type="ORF">LCGC14_2662330</name>
</gene>
<name>A0A0F9CII7_9ZZZZ</name>
<feature type="non-terminal residue" evidence="2">
    <location>
        <position position="200"/>
    </location>
</feature>
<dbReference type="NCBIfam" id="NF033579">
    <property type="entry name" value="transpos_IS5_2"/>
    <property type="match status" value="1"/>
</dbReference>
<proteinExistence type="predicted"/>
<protein>
    <recommendedName>
        <fullName evidence="1">Transposase DDE domain-containing protein</fullName>
    </recommendedName>
</protein>
<sequence>MRKRTWQEYNQDLVKRGSLTFFIDQECLQPPSKSRLKRGRPRLFTHPLIQLLLLLKIQYRMTYRTLEGFAKSMLPLIKQDVALPTYSLICKRAPELEAILPKLSRRRPQVIILDATGIKVSGEGEWKVKIHGKSKRRKWIKVHIAVDAKTQEILQLEITDGFTADCTVGPNLIRRCPAAAELYLGDGGYDTRNCRRAIKE</sequence>
<reference evidence="2" key="1">
    <citation type="journal article" date="2015" name="Nature">
        <title>Complex archaea that bridge the gap between prokaryotes and eukaryotes.</title>
        <authorList>
            <person name="Spang A."/>
            <person name="Saw J.H."/>
            <person name="Jorgensen S.L."/>
            <person name="Zaremba-Niedzwiedzka K."/>
            <person name="Martijn J."/>
            <person name="Lind A.E."/>
            <person name="van Eijk R."/>
            <person name="Schleper C."/>
            <person name="Guy L."/>
            <person name="Ettema T.J."/>
        </authorList>
    </citation>
    <scope>NUCLEOTIDE SEQUENCE</scope>
</reference>